<dbReference type="EMBL" id="CP109495">
    <property type="protein sequence ID" value="WUX54492.1"/>
    <property type="molecule type" value="Genomic_DNA"/>
</dbReference>
<accession>A0ABZ2A703</accession>
<evidence type="ECO:0008006" key="4">
    <source>
        <dbReference type="Google" id="ProtNLM"/>
    </source>
</evidence>
<feature type="region of interest" description="Disordered" evidence="1">
    <location>
        <begin position="23"/>
        <end position="76"/>
    </location>
</feature>
<gene>
    <name evidence="2" type="ORF">OG442_24710</name>
</gene>
<organism evidence="2 3">
    <name type="scientific">Streptomyces niveus</name>
    <name type="common">Streptomyces spheroides</name>
    <dbReference type="NCBI Taxonomy" id="193462"/>
    <lineage>
        <taxon>Bacteria</taxon>
        <taxon>Bacillati</taxon>
        <taxon>Actinomycetota</taxon>
        <taxon>Actinomycetes</taxon>
        <taxon>Kitasatosporales</taxon>
        <taxon>Streptomycetaceae</taxon>
        <taxon>Streptomyces</taxon>
    </lineage>
</organism>
<dbReference type="RefSeq" id="WP_329078124.1">
    <property type="nucleotide sequence ID" value="NZ_CP109495.1"/>
</dbReference>
<proteinExistence type="predicted"/>
<evidence type="ECO:0000256" key="1">
    <source>
        <dbReference type="SAM" id="MobiDB-lite"/>
    </source>
</evidence>
<evidence type="ECO:0000313" key="3">
    <source>
        <dbReference type="Proteomes" id="UP001432209"/>
    </source>
</evidence>
<evidence type="ECO:0000313" key="2">
    <source>
        <dbReference type="EMBL" id="WUX54492.1"/>
    </source>
</evidence>
<name>A0ABZ2A703_STRNV</name>
<feature type="compositionally biased region" description="Low complexity" evidence="1">
    <location>
        <begin position="56"/>
        <end position="73"/>
    </location>
</feature>
<sequence>MKIRHVRAIAVFGIAVFALTGARGSSGGGCSSSSGNSSSSGGSHSDSDYDDDYDSDSTSGSTTTGGSVTGGSTADAGRDLTIDSCKYDSTAQGFVAEITANNSGSVAYSYSFTVDFTDSAGATVGNTVGSIPDVPAGGTDTVEVTAVDLSNDNGASGGNCKVDNVVRLAT</sequence>
<protein>
    <recommendedName>
        <fullName evidence="4">Secreted protein</fullName>
    </recommendedName>
</protein>
<feature type="compositionally biased region" description="Low complexity" evidence="1">
    <location>
        <begin position="31"/>
        <end position="44"/>
    </location>
</feature>
<keyword evidence="3" id="KW-1185">Reference proteome</keyword>
<reference evidence="2" key="1">
    <citation type="submission" date="2022-10" db="EMBL/GenBank/DDBJ databases">
        <title>The complete genomes of actinobacterial strains from the NBC collection.</title>
        <authorList>
            <person name="Joergensen T.S."/>
            <person name="Alvarez Arevalo M."/>
            <person name="Sterndorff E.B."/>
            <person name="Faurdal D."/>
            <person name="Vuksanovic O."/>
            <person name="Mourched A.-S."/>
            <person name="Charusanti P."/>
            <person name="Shaw S."/>
            <person name="Blin K."/>
            <person name="Weber T."/>
        </authorList>
    </citation>
    <scope>NUCLEOTIDE SEQUENCE</scope>
    <source>
        <strain evidence="2">NBC_01432</strain>
    </source>
</reference>
<dbReference type="Proteomes" id="UP001432209">
    <property type="component" value="Chromosome"/>
</dbReference>